<feature type="transmembrane region" description="Helical" evidence="6">
    <location>
        <begin position="362"/>
        <end position="385"/>
    </location>
</feature>
<dbReference type="InterPro" id="IPR036259">
    <property type="entry name" value="MFS_trans_sf"/>
</dbReference>
<dbReference type="Pfam" id="PF07690">
    <property type="entry name" value="MFS_1"/>
    <property type="match status" value="1"/>
</dbReference>
<sequence length="483" mass="52059">MEQRRSFHWDVLLIVGLVVFILVIDTTTIEVSISALVNDLNTDASGIQTIITIYTLVKAAFMLIGAKLQDFIGRKRTFMAGAAMYGVGAFTAAISQNAAMFLAGWSILEGIGTVLMLPATVTFITGTYEGKERAFAFGVWGGIAAVGSMVGLIFGGYLTTFYTWRWVFVLELGVLLIIFALHRMLKETRPTASWKSFDLGGALLSVLGLIALVFGLLMIKEPAEWAIVPFFITGGIILLFGFYFWERRQIRKAKGILVDVTIVPERSFLAGNVVAIGQKLITAGFLFILPLFYEMVTGASAYETGVAILPMSLAIFVFSILGARFASWFEPKYVLLGGIALTGAGLAGLRDVFSLTTTAHDIIPGSLLFGIGLGIVLSQVTNLTLSSIRSERQTDASGIYNTTRQLGSSLGTAIIGIVLILGFAQGLLAGRSSPLPPDRAQWSSLINDAAVNQGMEWAFVAMILVVIGMFIAALFIRKTGKIV</sequence>
<feature type="transmembrane region" description="Helical" evidence="6">
    <location>
        <begin position="457"/>
        <end position="476"/>
    </location>
</feature>
<evidence type="ECO:0000256" key="2">
    <source>
        <dbReference type="ARBA" id="ARBA00022448"/>
    </source>
</evidence>
<dbReference type="PANTHER" id="PTHR42718:SF9">
    <property type="entry name" value="MAJOR FACILITATOR SUPERFAMILY MULTIDRUG TRANSPORTER MFSC"/>
    <property type="match status" value="1"/>
</dbReference>
<accession>A0A498H1K9</accession>
<dbReference type="PRINTS" id="PR01036">
    <property type="entry name" value="TCRTETB"/>
</dbReference>
<comment type="subcellular location">
    <subcellularLocation>
        <location evidence="1">Membrane</location>
        <topology evidence="1">Multi-pass membrane protein</topology>
    </subcellularLocation>
</comment>
<feature type="transmembrane region" description="Helical" evidence="6">
    <location>
        <begin position="164"/>
        <end position="185"/>
    </location>
</feature>
<feature type="transmembrane region" description="Helical" evidence="6">
    <location>
        <begin position="273"/>
        <end position="293"/>
    </location>
</feature>
<organism evidence="8 9">
    <name type="scientific">Methanoculleus taiwanensis</name>
    <dbReference type="NCBI Taxonomy" id="1550565"/>
    <lineage>
        <taxon>Archaea</taxon>
        <taxon>Methanobacteriati</taxon>
        <taxon>Methanobacteriota</taxon>
        <taxon>Stenosarchaea group</taxon>
        <taxon>Methanomicrobia</taxon>
        <taxon>Methanomicrobiales</taxon>
        <taxon>Methanomicrobiaceae</taxon>
        <taxon>Methanoculleus</taxon>
    </lineage>
</organism>
<dbReference type="EMBL" id="LHQS01000002">
    <property type="protein sequence ID" value="RXE56257.1"/>
    <property type="molecule type" value="Genomic_DNA"/>
</dbReference>
<dbReference type="RefSeq" id="WP_128694015.1">
    <property type="nucleotide sequence ID" value="NZ_LHQS01000002.1"/>
</dbReference>
<feature type="transmembrane region" description="Helical" evidence="6">
    <location>
        <begin position="333"/>
        <end position="350"/>
    </location>
</feature>
<feature type="transmembrane region" description="Helical" evidence="6">
    <location>
        <begin position="305"/>
        <end position="326"/>
    </location>
</feature>
<protein>
    <recommendedName>
        <fullName evidence="7">Major facilitator superfamily (MFS) profile domain-containing protein</fullName>
    </recommendedName>
</protein>
<feature type="transmembrane region" description="Helical" evidence="6">
    <location>
        <begin position="102"/>
        <end position="125"/>
    </location>
</feature>
<feature type="transmembrane region" description="Helical" evidence="6">
    <location>
        <begin position="225"/>
        <end position="245"/>
    </location>
</feature>
<dbReference type="GO" id="GO:0016020">
    <property type="term" value="C:membrane"/>
    <property type="evidence" value="ECO:0007669"/>
    <property type="project" value="UniProtKB-SubCell"/>
</dbReference>
<dbReference type="PROSITE" id="PS50850">
    <property type="entry name" value="MFS"/>
    <property type="match status" value="1"/>
</dbReference>
<keyword evidence="9" id="KW-1185">Reference proteome</keyword>
<evidence type="ECO:0000259" key="7">
    <source>
        <dbReference type="PROSITE" id="PS50850"/>
    </source>
</evidence>
<dbReference type="CDD" id="cd17321">
    <property type="entry name" value="MFS_MMR_MDR_like"/>
    <property type="match status" value="1"/>
</dbReference>
<keyword evidence="3 6" id="KW-0812">Transmembrane</keyword>
<comment type="caution">
    <text evidence="8">The sequence shown here is derived from an EMBL/GenBank/DDBJ whole genome shotgun (WGS) entry which is preliminary data.</text>
</comment>
<keyword evidence="4 6" id="KW-1133">Transmembrane helix</keyword>
<evidence type="ECO:0000256" key="4">
    <source>
        <dbReference type="ARBA" id="ARBA00022989"/>
    </source>
</evidence>
<feature type="transmembrane region" description="Helical" evidence="6">
    <location>
        <begin position="78"/>
        <end position="96"/>
    </location>
</feature>
<dbReference type="InterPro" id="IPR011701">
    <property type="entry name" value="MFS"/>
</dbReference>
<feature type="transmembrane region" description="Helical" evidence="6">
    <location>
        <begin position="7"/>
        <end position="24"/>
    </location>
</feature>
<reference evidence="8 9" key="1">
    <citation type="journal article" date="2015" name="Int. J. Syst. Evol. Microbiol.">
        <title>Methanoculleus taiwanensis sp. nov., a methanogen isolated from deep marine sediment at the deformation front area near Taiwan.</title>
        <authorList>
            <person name="Weng C.Y."/>
            <person name="Chen S.C."/>
            <person name="Lai M.C."/>
            <person name="Wu S.Y."/>
            <person name="Lin S."/>
            <person name="Yang T.F."/>
            <person name="Chen P.C."/>
        </authorList>
    </citation>
    <scope>NUCLEOTIDE SEQUENCE [LARGE SCALE GENOMIC DNA]</scope>
    <source>
        <strain evidence="8 9">CYW4</strain>
    </source>
</reference>
<keyword evidence="2" id="KW-0813">Transport</keyword>
<evidence type="ECO:0000313" key="8">
    <source>
        <dbReference type="EMBL" id="RXE56257.1"/>
    </source>
</evidence>
<keyword evidence="5 6" id="KW-0472">Membrane</keyword>
<dbReference type="Gene3D" id="1.20.1250.20">
    <property type="entry name" value="MFS general substrate transporter like domains"/>
    <property type="match status" value="1"/>
</dbReference>
<dbReference type="InterPro" id="IPR020846">
    <property type="entry name" value="MFS_dom"/>
</dbReference>
<feature type="domain" description="Major facilitator superfamily (MFS) profile" evidence="7">
    <location>
        <begin position="11"/>
        <end position="480"/>
    </location>
</feature>
<gene>
    <name evidence="8" type="ORF">ABH15_08955</name>
</gene>
<evidence type="ECO:0000256" key="6">
    <source>
        <dbReference type="SAM" id="Phobius"/>
    </source>
</evidence>
<evidence type="ECO:0000256" key="1">
    <source>
        <dbReference type="ARBA" id="ARBA00004141"/>
    </source>
</evidence>
<dbReference type="Proteomes" id="UP000290932">
    <property type="component" value="Unassembled WGS sequence"/>
</dbReference>
<feature type="transmembrane region" description="Helical" evidence="6">
    <location>
        <begin position="406"/>
        <end position="428"/>
    </location>
</feature>
<dbReference type="SUPFAM" id="SSF103473">
    <property type="entry name" value="MFS general substrate transporter"/>
    <property type="match status" value="1"/>
</dbReference>
<evidence type="ECO:0000313" key="9">
    <source>
        <dbReference type="Proteomes" id="UP000290932"/>
    </source>
</evidence>
<feature type="transmembrane region" description="Helical" evidence="6">
    <location>
        <begin position="44"/>
        <end position="66"/>
    </location>
</feature>
<dbReference type="OrthoDB" id="107787at2157"/>
<dbReference type="GO" id="GO:0022857">
    <property type="term" value="F:transmembrane transporter activity"/>
    <property type="evidence" value="ECO:0007669"/>
    <property type="project" value="InterPro"/>
</dbReference>
<dbReference type="AlphaFoldDB" id="A0A498H1K9"/>
<evidence type="ECO:0000256" key="3">
    <source>
        <dbReference type="ARBA" id="ARBA00022692"/>
    </source>
</evidence>
<dbReference type="PANTHER" id="PTHR42718">
    <property type="entry name" value="MAJOR FACILITATOR SUPERFAMILY MULTIDRUG TRANSPORTER MFSC"/>
    <property type="match status" value="1"/>
</dbReference>
<dbReference type="Gene3D" id="1.20.1720.10">
    <property type="entry name" value="Multidrug resistance protein D"/>
    <property type="match status" value="1"/>
</dbReference>
<evidence type="ECO:0000256" key="5">
    <source>
        <dbReference type="ARBA" id="ARBA00023136"/>
    </source>
</evidence>
<feature type="transmembrane region" description="Helical" evidence="6">
    <location>
        <begin position="137"/>
        <end position="158"/>
    </location>
</feature>
<name>A0A498H1K9_9EURY</name>
<feature type="transmembrane region" description="Helical" evidence="6">
    <location>
        <begin position="197"/>
        <end position="219"/>
    </location>
</feature>
<proteinExistence type="predicted"/>